<dbReference type="GO" id="GO:0003700">
    <property type="term" value="F:DNA-binding transcription factor activity"/>
    <property type="evidence" value="ECO:0007669"/>
    <property type="project" value="InterPro"/>
</dbReference>
<dbReference type="InterPro" id="IPR004827">
    <property type="entry name" value="bZIP"/>
</dbReference>
<dbReference type="Gene3D" id="1.20.5.170">
    <property type="match status" value="1"/>
</dbReference>
<sequence length="121" mass="13843">MPARRSTAKASTSTGNATANEQMQDPAYKLKRKKNNEAVQRTREKTKKTAEERKGRINALKKENIELVTKIEAEKEKINILRNVIMQGKNKEEQHQLINEILNSPEEDNDDDLATSPNRND</sequence>
<name>A0A484BFF3_DRONA</name>
<feature type="compositionally biased region" description="Basic and acidic residues" evidence="1">
    <location>
        <begin position="40"/>
        <end position="55"/>
    </location>
</feature>
<feature type="region of interest" description="Disordered" evidence="1">
    <location>
        <begin position="1"/>
        <end position="55"/>
    </location>
</feature>
<evidence type="ECO:0000313" key="3">
    <source>
        <dbReference type="EMBL" id="TDG47469.1"/>
    </source>
</evidence>
<evidence type="ECO:0000259" key="2">
    <source>
        <dbReference type="PROSITE" id="PS50217"/>
    </source>
</evidence>
<dbReference type="OrthoDB" id="10039716at2759"/>
<dbReference type="STRING" id="7232.A0A484BFF3"/>
<feature type="region of interest" description="Disordered" evidence="1">
    <location>
        <begin position="101"/>
        <end position="121"/>
    </location>
</feature>
<accession>A0A484BFF3</accession>
<dbReference type="AlphaFoldDB" id="A0A484BFF3"/>
<dbReference type="EMBL" id="LSRL02000043">
    <property type="protein sequence ID" value="TDG47469.1"/>
    <property type="molecule type" value="Genomic_DNA"/>
</dbReference>
<feature type="compositionally biased region" description="Polar residues" evidence="1">
    <location>
        <begin position="8"/>
        <end position="23"/>
    </location>
</feature>
<dbReference type="PROSITE" id="PS50217">
    <property type="entry name" value="BZIP"/>
    <property type="match status" value="1"/>
</dbReference>
<gene>
    <name evidence="3" type="ORF">AWZ03_006061</name>
</gene>
<proteinExistence type="predicted"/>
<dbReference type="Pfam" id="PF07716">
    <property type="entry name" value="bZIP_2"/>
    <property type="match status" value="1"/>
</dbReference>
<organism evidence="3 4">
    <name type="scientific">Drosophila navojoa</name>
    <name type="common">Fruit fly</name>
    <dbReference type="NCBI Taxonomy" id="7232"/>
    <lineage>
        <taxon>Eukaryota</taxon>
        <taxon>Metazoa</taxon>
        <taxon>Ecdysozoa</taxon>
        <taxon>Arthropoda</taxon>
        <taxon>Hexapoda</taxon>
        <taxon>Insecta</taxon>
        <taxon>Pterygota</taxon>
        <taxon>Neoptera</taxon>
        <taxon>Endopterygota</taxon>
        <taxon>Diptera</taxon>
        <taxon>Brachycera</taxon>
        <taxon>Muscomorpha</taxon>
        <taxon>Ephydroidea</taxon>
        <taxon>Drosophilidae</taxon>
        <taxon>Drosophila</taxon>
    </lineage>
</organism>
<dbReference type="OMA" id="MQDPAYK"/>
<dbReference type="InterPro" id="IPR046347">
    <property type="entry name" value="bZIP_sf"/>
</dbReference>
<dbReference type="GO" id="GO:0005634">
    <property type="term" value="C:nucleus"/>
    <property type="evidence" value="ECO:0007669"/>
    <property type="project" value="UniProtKB-ARBA"/>
</dbReference>
<dbReference type="Proteomes" id="UP000295192">
    <property type="component" value="Unassembled WGS sequence"/>
</dbReference>
<protein>
    <recommendedName>
        <fullName evidence="2">BZIP domain-containing protein</fullName>
    </recommendedName>
</protein>
<comment type="caution">
    <text evidence="3">The sequence shown here is derived from an EMBL/GenBank/DDBJ whole genome shotgun (WGS) entry which is preliminary data.</text>
</comment>
<evidence type="ECO:0000256" key="1">
    <source>
        <dbReference type="SAM" id="MobiDB-lite"/>
    </source>
</evidence>
<keyword evidence="4" id="KW-1185">Reference proteome</keyword>
<feature type="domain" description="BZIP" evidence="2">
    <location>
        <begin position="25"/>
        <end position="88"/>
    </location>
</feature>
<dbReference type="SUPFAM" id="SSF57959">
    <property type="entry name" value="Leucine zipper domain"/>
    <property type="match status" value="1"/>
</dbReference>
<evidence type="ECO:0000313" key="4">
    <source>
        <dbReference type="Proteomes" id="UP000295192"/>
    </source>
</evidence>
<reference evidence="3 4" key="1">
    <citation type="journal article" date="2019" name="J. Hered.">
        <title>An Improved Genome Assembly for Drosophila navojoa, the Basal Species in the mojavensis Cluster.</title>
        <authorList>
            <person name="Vanderlinde T."/>
            <person name="Dupim E.G."/>
            <person name="Nazario-Yepiz N.O."/>
            <person name="Carvalho A.B."/>
        </authorList>
    </citation>
    <scope>NUCLEOTIDE SEQUENCE [LARGE SCALE GENOMIC DNA]</scope>
    <source>
        <strain evidence="3">Navoj_Jal97</strain>
        <tissue evidence="3">Whole organism</tissue>
    </source>
</reference>